<dbReference type="InterPro" id="IPR045864">
    <property type="entry name" value="aa-tRNA-synth_II/BPL/LPL"/>
</dbReference>
<dbReference type="Proteomes" id="UP000275846">
    <property type="component" value="Unassembled WGS sequence"/>
</dbReference>
<dbReference type="Gene3D" id="3.30.930.10">
    <property type="entry name" value="Bira Bifunctional Protein, Domain 2"/>
    <property type="match status" value="1"/>
</dbReference>
<dbReference type="EMBL" id="UYSU01048121">
    <property type="protein sequence ID" value="VDM05956.1"/>
    <property type="molecule type" value="Genomic_DNA"/>
</dbReference>
<proteinExistence type="predicted"/>
<dbReference type="WBParaSite" id="SSLN_0002030101-mRNA-1">
    <property type="protein sequence ID" value="SSLN_0002030101-mRNA-1"/>
    <property type="gene ID" value="SSLN_0002030101"/>
</dbReference>
<dbReference type="AlphaFoldDB" id="A0A183TSX2"/>
<organism evidence="3">
    <name type="scientific">Schistocephalus solidus</name>
    <name type="common">Tapeworm</name>
    <dbReference type="NCBI Taxonomy" id="70667"/>
    <lineage>
        <taxon>Eukaryota</taxon>
        <taxon>Metazoa</taxon>
        <taxon>Spiralia</taxon>
        <taxon>Lophotrochozoa</taxon>
        <taxon>Platyhelminthes</taxon>
        <taxon>Cestoda</taxon>
        <taxon>Eucestoda</taxon>
        <taxon>Diphyllobothriidea</taxon>
        <taxon>Diphyllobothriidae</taxon>
        <taxon>Schistocephalus</taxon>
    </lineage>
</organism>
<dbReference type="STRING" id="70667.A0A183TSX2"/>
<reference evidence="1 2" key="2">
    <citation type="submission" date="2018-11" db="EMBL/GenBank/DDBJ databases">
        <authorList>
            <consortium name="Pathogen Informatics"/>
        </authorList>
    </citation>
    <scope>NUCLEOTIDE SEQUENCE [LARGE SCALE GENOMIC DNA]</scope>
    <source>
        <strain evidence="1 2">NST_G2</strain>
    </source>
</reference>
<sequence>MSSKVDPPIFTRTDCEGAGETFLIQSTLSASPDGSGELRSEENTDVHLTVSAQLHLEALALGMGRTNGMLGSRVHENELAVRRGDELSQVAASTYETGQECNFATFKIIAQAGNKTSRELIKSWSTDGNSINRCIDFVPAHRALHSQLQTCMSDH</sequence>
<gene>
    <name evidence="1" type="ORF">SSLN_LOCUS19570</name>
</gene>
<keyword evidence="2" id="KW-1185">Reference proteome</keyword>
<dbReference type="OrthoDB" id="1931232at2759"/>
<protein>
    <submittedName>
        <fullName evidence="3">tRNA-synt_2 domain-containing protein</fullName>
    </submittedName>
</protein>
<accession>A0A183TSX2</accession>
<name>A0A183TSX2_SCHSO</name>
<evidence type="ECO:0000313" key="3">
    <source>
        <dbReference type="WBParaSite" id="SSLN_0002030101-mRNA-1"/>
    </source>
</evidence>
<evidence type="ECO:0000313" key="2">
    <source>
        <dbReference type="Proteomes" id="UP000275846"/>
    </source>
</evidence>
<evidence type="ECO:0000313" key="1">
    <source>
        <dbReference type="EMBL" id="VDM05956.1"/>
    </source>
</evidence>
<reference evidence="3" key="1">
    <citation type="submission" date="2016-06" db="UniProtKB">
        <authorList>
            <consortium name="WormBaseParasite"/>
        </authorList>
    </citation>
    <scope>IDENTIFICATION</scope>
</reference>